<evidence type="ECO:0000313" key="5">
    <source>
        <dbReference type="EMBL" id="GBL73570.1"/>
    </source>
</evidence>
<dbReference type="EMBL" id="BGPR01079228">
    <property type="protein sequence ID" value="GBL73570.1"/>
    <property type="molecule type" value="Genomic_DNA"/>
</dbReference>
<gene>
    <name evidence="5" type="ORF">AVEN_223131_1</name>
    <name evidence="3" type="ORF">AVEN_234071_1</name>
    <name evidence="4" type="ORF">AVEN_48005_1</name>
    <name evidence="2" type="ORF">AVEN_5074_1</name>
</gene>
<keyword evidence="1" id="KW-0812">Transmembrane</keyword>
<comment type="caution">
    <text evidence="3">The sequence shown here is derived from an EMBL/GenBank/DDBJ whole genome shotgun (WGS) entry which is preliminary data.</text>
</comment>
<dbReference type="AlphaFoldDB" id="A0A4Y2A2F8"/>
<feature type="transmembrane region" description="Helical" evidence="1">
    <location>
        <begin position="58"/>
        <end position="80"/>
    </location>
</feature>
<feature type="transmembrane region" description="Helical" evidence="1">
    <location>
        <begin position="21"/>
        <end position="46"/>
    </location>
</feature>
<name>A0A4Y2A2F8_ARAVE</name>
<protein>
    <submittedName>
        <fullName evidence="3">Uncharacterized protein</fullName>
    </submittedName>
</protein>
<organism evidence="3 6">
    <name type="scientific">Araneus ventricosus</name>
    <name type="common">Orbweaver spider</name>
    <name type="synonym">Epeira ventricosa</name>
    <dbReference type="NCBI Taxonomy" id="182803"/>
    <lineage>
        <taxon>Eukaryota</taxon>
        <taxon>Metazoa</taxon>
        <taxon>Ecdysozoa</taxon>
        <taxon>Arthropoda</taxon>
        <taxon>Chelicerata</taxon>
        <taxon>Arachnida</taxon>
        <taxon>Araneae</taxon>
        <taxon>Araneomorphae</taxon>
        <taxon>Entelegynae</taxon>
        <taxon>Araneoidea</taxon>
        <taxon>Araneidae</taxon>
        <taxon>Araneus</taxon>
    </lineage>
</organism>
<evidence type="ECO:0000313" key="2">
    <source>
        <dbReference type="EMBL" id="GBL73553.1"/>
    </source>
</evidence>
<evidence type="ECO:0000313" key="6">
    <source>
        <dbReference type="Proteomes" id="UP000499080"/>
    </source>
</evidence>
<keyword evidence="1" id="KW-0472">Membrane</keyword>
<dbReference type="EMBL" id="BGPR01079217">
    <property type="protein sequence ID" value="GBL73553.1"/>
    <property type="molecule type" value="Genomic_DNA"/>
</dbReference>
<evidence type="ECO:0000313" key="4">
    <source>
        <dbReference type="EMBL" id="GBL73557.1"/>
    </source>
</evidence>
<dbReference type="OrthoDB" id="6424566at2759"/>
<keyword evidence="1" id="KW-1133">Transmembrane helix</keyword>
<dbReference type="Proteomes" id="UP000499080">
    <property type="component" value="Unassembled WGS sequence"/>
</dbReference>
<reference evidence="3 6" key="1">
    <citation type="journal article" date="2019" name="Sci. Rep.">
        <title>Orb-weaving spider Araneus ventricosus genome elucidates the spidroin gene catalogue.</title>
        <authorList>
            <person name="Kono N."/>
            <person name="Nakamura H."/>
            <person name="Ohtoshi R."/>
            <person name="Moran D.A.P."/>
            <person name="Shinohara A."/>
            <person name="Yoshida Y."/>
            <person name="Fujiwara M."/>
            <person name="Mori M."/>
            <person name="Tomita M."/>
            <person name="Arakawa K."/>
        </authorList>
    </citation>
    <scope>NUCLEOTIDE SEQUENCE [LARGE SCALE GENOMIC DNA]</scope>
</reference>
<keyword evidence="6" id="KW-1185">Reference proteome</keyword>
<evidence type="ECO:0000313" key="3">
    <source>
        <dbReference type="EMBL" id="GBL73555.1"/>
    </source>
</evidence>
<feature type="transmembrane region" description="Helical" evidence="1">
    <location>
        <begin position="137"/>
        <end position="154"/>
    </location>
</feature>
<dbReference type="EMBL" id="BGPR01079218">
    <property type="protein sequence ID" value="GBL73555.1"/>
    <property type="molecule type" value="Genomic_DNA"/>
</dbReference>
<accession>A0A4Y2A2F8</accession>
<dbReference type="EMBL" id="BGPR01079220">
    <property type="protein sequence ID" value="GBL73557.1"/>
    <property type="molecule type" value="Genomic_DNA"/>
</dbReference>
<proteinExistence type="predicted"/>
<evidence type="ECO:0000256" key="1">
    <source>
        <dbReference type="SAM" id="Phobius"/>
    </source>
</evidence>
<sequence length="159" mass="18160">MQFDILKSKAMVDDVLKNIQNAFSLPSLFIIIANLLSCGIVIAWFLSYDFENFEYYMIIRSVFTGVNSFSCLIYVIWIAGGLPIQLQNLKEAFFEKAHSRLLLTRNLEESKLKTELLEQPDFLFTGCDILSYKRSTVLALLGTLLTYTVLIVSTKQDSH</sequence>